<evidence type="ECO:0000313" key="1">
    <source>
        <dbReference type="EMBL" id="RGE89866.1"/>
    </source>
</evidence>
<dbReference type="InterPro" id="IPR011013">
    <property type="entry name" value="Gal_mutarotase_sf_dom"/>
</dbReference>
<accession>A0A3E3K5B6</accession>
<keyword evidence="2" id="KW-1185">Reference proteome</keyword>
<dbReference type="GO" id="GO:0005975">
    <property type="term" value="P:carbohydrate metabolic process"/>
    <property type="evidence" value="ECO:0007669"/>
    <property type="project" value="InterPro"/>
</dbReference>
<dbReference type="SUPFAM" id="SSF74650">
    <property type="entry name" value="Galactose mutarotase-like"/>
    <property type="match status" value="1"/>
</dbReference>
<organism evidence="1 2">
    <name type="scientific">Sellimonas intestinalis</name>
    <dbReference type="NCBI Taxonomy" id="1653434"/>
    <lineage>
        <taxon>Bacteria</taxon>
        <taxon>Bacillati</taxon>
        <taxon>Bacillota</taxon>
        <taxon>Clostridia</taxon>
        <taxon>Lachnospirales</taxon>
        <taxon>Lachnospiraceae</taxon>
        <taxon>Sellimonas</taxon>
    </lineage>
</organism>
<evidence type="ECO:0000313" key="2">
    <source>
        <dbReference type="Proteomes" id="UP000261080"/>
    </source>
</evidence>
<dbReference type="EMBL" id="QVLX01000001">
    <property type="protein sequence ID" value="RGE89866.1"/>
    <property type="molecule type" value="Genomic_DNA"/>
</dbReference>
<dbReference type="RefSeq" id="WP_024732712.1">
    <property type="nucleotide sequence ID" value="NZ_CALBAT010000003.1"/>
</dbReference>
<dbReference type="GO" id="GO:0030246">
    <property type="term" value="F:carbohydrate binding"/>
    <property type="evidence" value="ECO:0007669"/>
    <property type="project" value="InterPro"/>
</dbReference>
<sequence>MKYQLQNEKIIVTVASKGAEMQSMIKDGQEYLWNGDETYWADRSPLLFPYVGRFTDGKYKIGEKEYEMGIHGFAKNSEFSLIKQTKDQLMLELCNTECTYRLYPFQFCLRVLYTLVDQEIRIEYKVYNLSDSWMYFGMGGHPGFRLPMEEGVKFEDYYLEFGEECYPDRIGHTEACFLSGENKRYPLEENRRLRLRHELFDEDAIVLQSMADRVTLKTDQGSRKVTLYYPQLPYLGIWHVPKTTAPYVCVEPWTSLPSRQGIIEDIRFKPDLIRLKEQEEYCNCWSIKIE</sequence>
<dbReference type="Pfam" id="PF01263">
    <property type="entry name" value="Aldose_epim"/>
    <property type="match status" value="1"/>
</dbReference>
<dbReference type="AlphaFoldDB" id="A0A3E3K5B6"/>
<comment type="caution">
    <text evidence="1">The sequence shown here is derived from an EMBL/GenBank/DDBJ whole genome shotgun (WGS) entry which is preliminary data.</text>
</comment>
<dbReference type="InterPro" id="IPR014718">
    <property type="entry name" value="GH-type_carb-bd"/>
</dbReference>
<proteinExistence type="predicted"/>
<dbReference type="InterPro" id="IPR008183">
    <property type="entry name" value="Aldose_1/G6P_1-epimerase"/>
</dbReference>
<gene>
    <name evidence="1" type="ORF">DW016_00905</name>
</gene>
<dbReference type="Gene3D" id="2.70.98.10">
    <property type="match status" value="1"/>
</dbReference>
<name>A0A3E3K5B6_9FIRM</name>
<dbReference type="GO" id="GO:0016853">
    <property type="term" value="F:isomerase activity"/>
    <property type="evidence" value="ECO:0007669"/>
    <property type="project" value="InterPro"/>
</dbReference>
<dbReference type="Proteomes" id="UP000261080">
    <property type="component" value="Unassembled WGS sequence"/>
</dbReference>
<dbReference type="GeneID" id="97192901"/>
<dbReference type="InterPro" id="IPR037481">
    <property type="entry name" value="LacX"/>
</dbReference>
<dbReference type="OrthoDB" id="9795355at2"/>
<reference evidence="1 2" key="1">
    <citation type="submission" date="2018-08" db="EMBL/GenBank/DDBJ databases">
        <title>A genome reference for cultivated species of the human gut microbiota.</title>
        <authorList>
            <person name="Zou Y."/>
            <person name="Xue W."/>
            <person name="Luo G."/>
        </authorList>
    </citation>
    <scope>NUCLEOTIDE SEQUENCE [LARGE SCALE GENOMIC DNA]</scope>
    <source>
        <strain evidence="1 2">AF37-2AT</strain>
    </source>
</reference>
<dbReference type="CDD" id="cd09024">
    <property type="entry name" value="Aldose_epim_lacX"/>
    <property type="match status" value="1"/>
</dbReference>
<protein>
    <submittedName>
        <fullName evidence="1">Aldose 1-epimerase family protein</fullName>
    </submittedName>
</protein>